<dbReference type="InterPro" id="IPR050445">
    <property type="entry name" value="Bact_polysacc_biosynth/exp"/>
</dbReference>
<dbReference type="AlphaFoldDB" id="A0A1I3WBK9"/>
<evidence type="ECO:0000259" key="17">
    <source>
        <dbReference type="Pfam" id="PF02706"/>
    </source>
</evidence>
<comment type="catalytic activity">
    <reaction evidence="15">
        <text>L-tyrosyl-[protein] + ATP = O-phospho-L-tyrosyl-[protein] + ADP + H(+)</text>
        <dbReference type="Rhea" id="RHEA:10596"/>
        <dbReference type="Rhea" id="RHEA-COMP:10136"/>
        <dbReference type="Rhea" id="RHEA-COMP:20101"/>
        <dbReference type="ChEBI" id="CHEBI:15378"/>
        <dbReference type="ChEBI" id="CHEBI:30616"/>
        <dbReference type="ChEBI" id="CHEBI:46858"/>
        <dbReference type="ChEBI" id="CHEBI:61978"/>
        <dbReference type="ChEBI" id="CHEBI:456216"/>
        <dbReference type="EC" id="2.7.10.2"/>
    </reaction>
</comment>
<evidence type="ECO:0000256" key="7">
    <source>
        <dbReference type="ARBA" id="ARBA00022679"/>
    </source>
</evidence>
<accession>A0A1I3WBK9</accession>
<keyword evidence="11" id="KW-0067">ATP-binding</keyword>
<keyword evidence="21" id="KW-1185">Reference proteome</keyword>
<dbReference type="EC" id="2.7.10.2" evidence="4"/>
<organism evidence="20 21">
    <name type="scientific">Neomesorhizobium albiziae</name>
    <dbReference type="NCBI Taxonomy" id="335020"/>
    <lineage>
        <taxon>Bacteria</taxon>
        <taxon>Pseudomonadati</taxon>
        <taxon>Pseudomonadota</taxon>
        <taxon>Alphaproteobacteria</taxon>
        <taxon>Hyphomicrobiales</taxon>
        <taxon>Phyllobacteriaceae</taxon>
        <taxon>Neomesorhizobium</taxon>
    </lineage>
</organism>
<dbReference type="GO" id="GO:0005886">
    <property type="term" value="C:plasma membrane"/>
    <property type="evidence" value="ECO:0007669"/>
    <property type="project" value="UniProtKB-SubCell"/>
</dbReference>
<evidence type="ECO:0000256" key="3">
    <source>
        <dbReference type="ARBA" id="ARBA00008883"/>
    </source>
</evidence>
<dbReference type="InterPro" id="IPR025669">
    <property type="entry name" value="AAA_dom"/>
</dbReference>
<protein>
    <recommendedName>
        <fullName evidence="4">non-specific protein-tyrosine kinase</fullName>
        <ecNumber evidence="4">2.7.10.2</ecNumber>
    </recommendedName>
</protein>
<comment type="subcellular location">
    <subcellularLocation>
        <location evidence="1">Cell inner membrane</location>
        <topology evidence="1">Multi-pass membrane protein</topology>
    </subcellularLocation>
</comment>
<dbReference type="Pfam" id="PF02706">
    <property type="entry name" value="Wzz"/>
    <property type="match status" value="1"/>
</dbReference>
<dbReference type="SUPFAM" id="SSF52540">
    <property type="entry name" value="P-loop containing nucleoside triphosphate hydrolases"/>
    <property type="match status" value="1"/>
</dbReference>
<dbReference type="NCBIfam" id="TIGR01007">
    <property type="entry name" value="eps_fam"/>
    <property type="match status" value="1"/>
</dbReference>
<dbReference type="Gene3D" id="3.40.50.300">
    <property type="entry name" value="P-loop containing nucleotide triphosphate hydrolases"/>
    <property type="match status" value="1"/>
</dbReference>
<dbReference type="OrthoDB" id="230260at2"/>
<name>A0A1I3WBK9_9HYPH</name>
<evidence type="ECO:0000256" key="13">
    <source>
        <dbReference type="ARBA" id="ARBA00023136"/>
    </source>
</evidence>
<keyword evidence="5" id="KW-1003">Cell membrane</keyword>
<keyword evidence="9" id="KW-0547">Nucleotide-binding</keyword>
<evidence type="ECO:0000256" key="1">
    <source>
        <dbReference type="ARBA" id="ARBA00004429"/>
    </source>
</evidence>
<dbReference type="Pfam" id="PF13807">
    <property type="entry name" value="GNVR"/>
    <property type="match status" value="1"/>
</dbReference>
<evidence type="ECO:0000256" key="9">
    <source>
        <dbReference type="ARBA" id="ARBA00022741"/>
    </source>
</evidence>
<sequence>MNQRNLPLNGRLAIPSAGNGDPDGFIDLERLFQMAMRRARVVALCAAIGVALGVVYLMFAAPSYTSGTRILLDENLTKFAQEEAATAASNMKSDANLLTEVEILKSTRLALVVVDREKLDDNEAFMNPPQSPIGWFKSRLKAVVGLFDFWAPEVSEAAIKNGRRAKAASLLQQGLNVERVGRSFVIDVSFSSHVPQLAGSITRAYANAYLSDQLDANFDATQRATVWLQGRLTELRENSQAAALEVEQFRAANGLTAARGELISEQQLADLNSQLILAQADTASASARYTQYKSIVDSGAANAVKNATISSKEVGNSVIDALKTRYLGITKREQEISNRFGEDHEQAVSLRREQEDVARQIFQELTQLTESYRNEFEVAQSREASLRENIKKIAGQTSESSQALVQLRDLEQKASALKTLYETYLARYEEASQQRSFPIAKARVISEAGVPTSPSSPKKSMVLALSMVLGLMAGAGIGALQEFRERFFRLGEEVRDQLGLKFLGYLPIIGGSALEKARSQRREAVAAGDDEPAFKSIMRVAIDAPGSSFAETLRNARIAGDVVLQGKASKVIGIVSVLPHEGKSTVAANFAGLLAANGSKTLLIDGDLRNPGLSRMLSTEPEQGLVEAIMGEVPWPSAVKVDRKTRLAILPALVRGRISHTSELLSSPGMRKIIENAREKFDYIVVDLPPLAPVVDAKAFAHMADGFIFVTAWGATPRALVRAVIQAEPQIAGKVLGVVLNKTDMKQLGRYGSFGSSEQYIEKYAGYYVDKSAIAAKS</sequence>
<feature type="domain" description="Tyrosine-protein kinase G-rich" evidence="19">
    <location>
        <begin position="410"/>
        <end position="479"/>
    </location>
</feature>
<keyword evidence="10" id="KW-0418">Kinase</keyword>
<evidence type="ECO:0000256" key="14">
    <source>
        <dbReference type="ARBA" id="ARBA00023137"/>
    </source>
</evidence>
<dbReference type="EMBL" id="FOSL01000002">
    <property type="protein sequence ID" value="SFK05054.1"/>
    <property type="molecule type" value="Genomic_DNA"/>
</dbReference>
<dbReference type="InterPro" id="IPR005700">
    <property type="entry name" value="EPS_ExoP-like"/>
</dbReference>
<keyword evidence="14" id="KW-0829">Tyrosine-protein kinase</keyword>
<dbReference type="GO" id="GO:0004715">
    <property type="term" value="F:non-membrane spanning protein tyrosine kinase activity"/>
    <property type="evidence" value="ECO:0007669"/>
    <property type="project" value="UniProtKB-EC"/>
</dbReference>
<feature type="domain" description="Polysaccharide chain length determinant N-terminal" evidence="17">
    <location>
        <begin position="26"/>
        <end position="114"/>
    </location>
</feature>
<evidence type="ECO:0000256" key="8">
    <source>
        <dbReference type="ARBA" id="ARBA00022692"/>
    </source>
</evidence>
<dbReference type="InterPro" id="IPR003856">
    <property type="entry name" value="LPS_length_determ_N"/>
</dbReference>
<dbReference type="InterPro" id="IPR032807">
    <property type="entry name" value="GNVR"/>
</dbReference>
<keyword evidence="6" id="KW-0997">Cell inner membrane</keyword>
<dbReference type="Proteomes" id="UP000323300">
    <property type="component" value="Unassembled WGS sequence"/>
</dbReference>
<dbReference type="GO" id="GO:0005524">
    <property type="term" value="F:ATP binding"/>
    <property type="evidence" value="ECO:0007669"/>
    <property type="project" value="UniProtKB-KW"/>
</dbReference>
<evidence type="ECO:0000256" key="10">
    <source>
        <dbReference type="ARBA" id="ARBA00022777"/>
    </source>
</evidence>
<keyword evidence="13 16" id="KW-0472">Membrane</keyword>
<evidence type="ECO:0000256" key="6">
    <source>
        <dbReference type="ARBA" id="ARBA00022519"/>
    </source>
</evidence>
<evidence type="ECO:0000256" key="11">
    <source>
        <dbReference type="ARBA" id="ARBA00022840"/>
    </source>
</evidence>
<evidence type="ECO:0000256" key="16">
    <source>
        <dbReference type="SAM" id="Phobius"/>
    </source>
</evidence>
<dbReference type="NCBIfam" id="TIGR01005">
    <property type="entry name" value="eps_transp_fam"/>
    <property type="match status" value="1"/>
</dbReference>
<keyword evidence="7" id="KW-0808">Transferase</keyword>
<evidence type="ECO:0000259" key="18">
    <source>
        <dbReference type="Pfam" id="PF13614"/>
    </source>
</evidence>
<dbReference type="PANTHER" id="PTHR32309">
    <property type="entry name" value="TYROSINE-PROTEIN KINASE"/>
    <property type="match status" value="1"/>
</dbReference>
<evidence type="ECO:0000256" key="12">
    <source>
        <dbReference type="ARBA" id="ARBA00022989"/>
    </source>
</evidence>
<reference evidence="20 21" key="1">
    <citation type="submission" date="2016-10" db="EMBL/GenBank/DDBJ databases">
        <authorList>
            <person name="Varghese N."/>
            <person name="Submissions S."/>
        </authorList>
    </citation>
    <scope>NUCLEOTIDE SEQUENCE [LARGE SCALE GENOMIC DNA]</scope>
    <source>
        <strain evidence="20 21">DSM 21822</strain>
    </source>
</reference>
<dbReference type="InterPro" id="IPR027417">
    <property type="entry name" value="P-loop_NTPase"/>
</dbReference>
<evidence type="ECO:0000313" key="21">
    <source>
        <dbReference type="Proteomes" id="UP000323300"/>
    </source>
</evidence>
<proteinExistence type="inferred from homology"/>
<feature type="domain" description="AAA" evidence="18">
    <location>
        <begin position="581"/>
        <end position="701"/>
    </location>
</feature>
<keyword evidence="8 16" id="KW-0812">Transmembrane</keyword>
<feature type="transmembrane region" description="Helical" evidence="16">
    <location>
        <begin position="41"/>
        <end position="59"/>
    </location>
</feature>
<keyword evidence="12 16" id="KW-1133">Transmembrane helix</keyword>
<evidence type="ECO:0000313" key="20">
    <source>
        <dbReference type="EMBL" id="SFK05054.1"/>
    </source>
</evidence>
<dbReference type="PANTHER" id="PTHR32309:SF13">
    <property type="entry name" value="FERRIC ENTEROBACTIN TRANSPORT PROTEIN FEPE"/>
    <property type="match status" value="1"/>
</dbReference>
<evidence type="ECO:0000256" key="5">
    <source>
        <dbReference type="ARBA" id="ARBA00022475"/>
    </source>
</evidence>
<dbReference type="CDD" id="cd05387">
    <property type="entry name" value="BY-kinase"/>
    <property type="match status" value="1"/>
</dbReference>
<gene>
    <name evidence="20" type="ORF">SAMN04488498_102113</name>
</gene>
<dbReference type="InterPro" id="IPR005702">
    <property type="entry name" value="Wzc-like_C"/>
</dbReference>
<dbReference type="Pfam" id="PF13614">
    <property type="entry name" value="AAA_31"/>
    <property type="match status" value="1"/>
</dbReference>
<evidence type="ECO:0000256" key="15">
    <source>
        <dbReference type="ARBA" id="ARBA00051245"/>
    </source>
</evidence>
<evidence type="ECO:0000256" key="4">
    <source>
        <dbReference type="ARBA" id="ARBA00011903"/>
    </source>
</evidence>
<comment type="similarity">
    <text evidence="3">Belongs to the etk/wzc family.</text>
</comment>
<evidence type="ECO:0000256" key="2">
    <source>
        <dbReference type="ARBA" id="ARBA00007316"/>
    </source>
</evidence>
<dbReference type="RefSeq" id="WP_149758623.1">
    <property type="nucleotide sequence ID" value="NZ_BSPE01000028.1"/>
</dbReference>
<comment type="similarity">
    <text evidence="2">Belongs to the CpsD/CapB family.</text>
</comment>
<evidence type="ECO:0000259" key="19">
    <source>
        <dbReference type="Pfam" id="PF13807"/>
    </source>
</evidence>